<keyword evidence="3 9" id="KW-0732">Signal</keyword>
<dbReference type="SUPFAM" id="SSF50630">
    <property type="entry name" value="Acid proteases"/>
    <property type="match status" value="1"/>
</dbReference>
<evidence type="ECO:0000256" key="6">
    <source>
        <dbReference type="ARBA" id="ARBA00023157"/>
    </source>
</evidence>
<gene>
    <name evidence="11" type="ORF">AMTR_s00063p00187740</name>
</gene>
<dbReference type="Proteomes" id="UP000017836">
    <property type="component" value="Unassembled WGS sequence"/>
</dbReference>
<feature type="active site" evidence="8">
    <location>
        <position position="299"/>
    </location>
</feature>
<keyword evidence="6" id="KW-1015">Disulfide bond</keyword>
<dbReference type="KEGG" id="atr:18444592"/>
<evidence type="ECO:0000313" key="11">
    <source>
        <dbReference type="EMBL" id="ERN16287.1"/>
    </source>
</evidence>
<accession>U5D4D7</accession>
<dbReference type="HOGENOM" id="CLU_005738_5_1_1"/>
<dbReference type="Gramene" id="ERN16287">
    <property type="protein sequence ID" value="ERN16287"/>
    <property type="gene ID" value="AMTR_s00063p00187740"/>
</dbReference>
<dbReference type="AlphaFoldDB" id="U5D4D7"/>
<dbReference type="PANTHER" id="PTHR13683:SF798">
    <property type="entry name" value="ASPARTYL PROTEASE AED3-LIKE"/>
    <property type="match status" value="1"/>
</dbReference>
<reference evidence="12" key="1">
    <citation type="journal article" date="2013" name="Science">
        <title>The Amborella genome and the evolution of flowering plants.</title>
        <authorList>
            <consortium name="Amborella Genome Project"/>
        </authorList>
    </citation>
    <scope>NUCLEOTIDE SEQUENCE [LARGE SCALE GENOMIC DNA]</scope>
</reference>
<evidence type="ECO:0000256" key="7">
    <source>
        <dbReference type="ARBA" id="ARBA00023180"/>
    </source>
</evidence>
<dbReference type="OrthoDB" id="2747330at2759"/>
<dbReference type="InterPro" id="IPR032799">
    <property type="entry name" value="TAXi_C"/>
</dbReference>
<dbReference type="InterPro" id="IPR001461">
    <property type="entry name" value="Aspartic_peptidase_A1"/>
</dbReference>
<keyword evidence="7" id="KW-0325">Glycoprotein</keyword>
<feature type="signal peptide" evidence="9">
    <location>
        <begin position="1"/>
        <end position="22"/>
    </location>
</feature>
<evidence type="ECO:0000256" key="9">
    <source>
        <dbReference type="SAM" id="SignalP"/>
    </source>
</evidence>
<evidence type="ECO:0000256" key="3">
    <source>
        <dbReference type="ARBA" id="ARBA00022729"/>
    </source>
</evidence>
<keyword evidence="5" id="KW-0378">Hydrolase</keyword>
<dbReference type="PROSITE" id="PS51767">
    <property type="entry name" value="PEPTIDASE_A1"/>
    <property type="match status" value="1"/>
</dbReference>
<evidence type="ECO:0000256" key="2">
    <source>
        <dbReference type="ARBA" id="ARBA00022670"/>
    </source>
</evidence>
<keyword evidence="4" id="KW-0064">Aspartyl protease</keyword>
<evidence type="ECO:0000313" key="12">
    <source>
        <dbReference type="Proteomes" id="UP000017836"/>
    </source>
</evidence>
<evidence type="ECO:0000256" key="8">
    <source>
        <dbReference type="PIRSR" id="PIRSR601461-1"/>
    </source>
</evidence>
<feature type="domain" description="Peptidase A1" evidence="10">
    <location>
        <begin position="82"/>
        <end position="412"/>
    </location>
</feature>
<keyword evidence="12" id="KW-1185">Reference proteome</keyword>
<dbReference type="InterPro" id="IPR032861">
    <property type="entry name" value="TAXi_N"/>
</dbReference>
<dbReference type="eggNOG" id="KOG1339">
    <property type="taxonomic scope" value="Eukaryota"/>
</dbReference>
<keyword evidence="2" id="KW-0645">Protease</keyword>
<dbReference type="OMA" id="CGRSACI"/>
<name>U5D4D7_AMBTC</name>
<comment type="similarity">
    <text evidence="1">Belongs to the peptidase A1 family.</text>
</comment>
<evidence type="ECO:0000256" key="5">
    <source>
        <dbReference type="ARBA" id="ARBA00022801"/>
    </source>
</evidence>
<dbReference type="FunFam" id="2.40.70.10:FF:000022">
    <property type="entry name" value="Aspartyl protease AED3"/>
    <property type="match status" value="1"/>
</dbReference>
<proteinExistence type="inferred from homology"/>
<evidence type="ECO:0000256" key="1">
    <source>
        <dbReference type="ARBA" id="ARBA00007447"/>
    </source>
</evidence>
<dbReference type="GO" id="GO:0004190">
    <property type="term" value="F:aspartic-type endopeptidase activity"/>
    <property type="evidence" value="ECO:0007669"/>
    <property type="project" value="UniProtKB-KW"/>
</dbReference>
<dbReference type="PANTHER" id="PTHR13683">
    <property type="entry name" value="ASPARTYL PROTEASES"/>
    <property type="match status" value="1"/>
</dbReference>
<organism evidence="11 12">
    <name type="scientific">Amborella trichopoda</name>
    <dbReference type="NCBI Taxonomy" id="13333"/>
    <lineage>
        <taxon>Eukaryota</taxon>
        <taxon>Viridiplantae</taxon>
        <taxon>Streptophyta</taxon>
        <taxon>Embryophyta</taxon>
        <taxon>Tracheophyta</taxon>
        <taxon>Spermatophyta</taxon>
        <taxon>Magnoliopsida</taxon>
        <taxon>Amborellales</taxon>
        <taxon>Amborellaceae</taxon>
        <taxon>Amborella</taxon>
    </lineage>
</organism>
<feature type="chain" id="PRO_5004658629" description="Peptidase A1 domain-containing protein" evidence="9">
    <location>
        <begin position="23"/>
        <end position="417"/>
    </location>
</feature>
<evidence type="ECO:0000259" key="10">
    <source>
        <dbReference type="PROSITE" id="PS51767"/>
    </source>
</evidence>
<protein>
    <recommendedName>
        <fullName evidence="10">Peptidase A1 domain-containing protein</fullName>
    </recommendedName>
</protein>
<dbReference type="InterPro" id="IPR021109">
    <property type="entry name" value="Peptidase_aspartic_dom_sf"/>
</dbReference>
<dbReference type="GO" id="GO:0006508">
    <property type="term" value="P:proteolysis"/>
    <property type="evidence" value="ECO:0007669"/>
    <property type="project" value="UniProtKB-KW"/>
</dbReference>
<dbReference type="InterPro" id="IPR033121">
    <property type="entry name" value="PEPTIDASE_A1"/>
</dbReference>
<dbReference type="Gene3D" id="2.40.70.10">
    <property type="entry name" value="Acid Proteases"/>
    <property type="match status" value="2"/>
</dbReference>
<dbReference type="EMBL" id="KI392467">
    <property type="protein sequence ID" value="ERN16287.1"/>
    <property type="molecule type" value="Genomic_DNA"/>
</dbReference>
<feature type="active site" evidence="8">
    <location>
        <position position="100"/>
    </location>
</feature>
<dbReference type="Pfam" id="PF14541">
    <property type="entry name" value="TAXi_C"/>
    <property type="match status" value="1"/>
</dbReference>
<sequence>MALFFFSLLSLFFSSLFCTSHGISTVTLKLFHNQVQSRSWDDTLFEMAELDASRVANLLGLKANKTVVPIGSGRQAINTPSYVARVGVGTPPQVMTMLLDTSNDVPWVPCTACPGCAATVFQPTLSTTYKPSECGSPKCSLLHSQTCTTSGSCSFNMTYSDSSFEAALSQDSLSLANDSVPGYSFGCLTKVSGQSLPPQGLLGLGRGSMGLMSQSGPLYKGVFSYCLPNFRAPGFTGSLKLGPVGQPIRIKYTPLLTNPRRSSLYYVKLGAILVGRTKLPIPDSAFAFDPATGSGTVFDSGTMVTRLVAPAYEALKAEFRKRINKTVTTLGGFDTCYNEAIVVPHITFQFEGMNMTLADDNVVIKSSAGTITCLAMAEAPANVNAVVNVIANFQQQNHRVVYDVANGRLGVSREFCS</sequence>
<dbReference type="Pfam" id="PF14543">
    <property type="entry name" value="TAXi_N"/>
    <property type="match status" value="1"/>
</dbReference>
<evidence type="ECO:0000256" key="4">
    <source>
        <dbReference type="ARBA" id="ARBA00022750"/>
    </source>
</evidence>